<evidence type="ECO:0000256" key="1">
    <source>
        <dbReference type="ARBA" id="ARBA00022729"/>
    </source>
</evidence>
<gene>
    <name evidence="4" type="ORF">APLA_LOCUS3057</name>
    <name evidence="5" type="ORF">APLA_LOCUS6911</name>
</gene>
<comment type="caution">
    <text evidence="4">The sequence shown here is derived from an EMBL/GenBank/DDBJ whole genome shotgun (WGS) entry which is preliminary data.</text>
</comment>
<dbReference type="Pfam" id="PF00379">
    <property type="entry name" value="Chitin_bind_4"/>
    <property type="match status" value="1"/>
</dbReference>
<keyword evidence="6" id="KW-1185">Reference proteome</keyword>
<proteinExistence type="predicted"/>
<evidence type="ECO:0000313" key="5">
    <source>
        <dbReference type="EMBL" id="CAB3237472.1"/>
    </source>
</evidence>
<dbReference type="AlphaFoldDB" id="A0A8S0Z4Q7"/>
<sequence>MLRFLVPFLLTFAAVTAHQDSATYFHDAYPSAASTSQIKFAEENNYDDTGPAAKKPVYAYNTYKTLEEALVAYLDDPDTKLPEHEREKAVQKLLKSTAYPKPDIFEHYPKTFHSAAFKQSQQEYHSPVFSQLDSKTYYGTDSQTGFNRGYYNTKPEPFKFQKFQTVKGSPLSLSHYNRKPELRSSFGDFNSYPKYSFSYGVHDKSTGDLKHAAEDREGETVRGFYSFIDATGKPHTVQYSDNGKGLL</sequence>
<evidence type="ECO:0000313" key="4">
    <source>
        <dbReference type="EMBL" id="CAB3227475.1"/>
    </source>
</evidence>
<evidence type="ECO:0000313" key="6">
    <source>
        <dbReference type="Proteomes" id="UP000494106"/>
    </source>
</evidence>
<dbReference type="OrthoDB" id="6378451at2759"/>
<dbReference type="Proteomes" id="UP000494106">
    <property type="component" value="Unassembled WGS sequence"/>
</dbReference>
<dbReference type="Proteomes" id="UP000494256">
    <property type="component" value="Unassembled WGS sequence"/>
</dbReference>
<keyword evidence="2" id="KW-0193">Cuticle</keyword>
<dbReference type="InterPro" id="IPR000618">
    <property type="entry name" value="Insect_cuticle"/>
</dbReference>
<evidence type="ECO:0000313" key="7">
    <source>
        <dbReference type="Proteomes" id="UP000494256"/>
    </source>
</evidence>
<dbReference type="GO" id="GO:0042302">
    <property type="term" value="F:structural constituent of cuticle"/>
    <property type="evidence" value="ECO:0007669"/>
    <property type="project" value="UniProtKB-UniRule"/>
</dbReference>
<evidence type="ECO:0000256" key="3">
    <source>
        <dbReference type="SAM" id="SignalP"/>
    </source>
</evidence>
<keyword evidence="1 3" id="KW-0732">Signal</keyword>
<name>A0A8S0Z4Q7_ARCPL</name>
<reference evidence="6 7" key="1">
    <citation type="submission" date="2020-04" db="EMBL/GenBank/DDBJ databases">
        <authorList>
            <person name="Wallbank WR R."/>
            <person name="Pardo Diaz C."/>
            <person name="Kozak K."/>
            <person name="Martin S."/>
            <person name="Jiggins C."/>
            <person name="Moest M."/>
            <person name="Warren A I."/>
            <person name="Byers J.R.P. K."/>
            <person name="Montejo-Kovacevich G."/>
            <person name="Yen C E."/>
        </authorList>
    </citation>
    <scope>NUCLEOTIDE SEQUENCE [LARGE SCALE GENOMIC DNA]</scope>
</reference>
<evidence type="ECO:0000256" key="2">
    <source>
        <dbReference type="PROSITE-ProRule" id="PRU00497"/>
    </source>
</evidence>
<feature type="signal peptide" evidence="3">
    <location>
        <begin position="1"/>
        <end position="17"/>
    </location>
</feature>
<organism evidence="4 7">
    <name type="scientific">Arctia plantaginis</name>
    <name type="common">Wood tiger moth</name>
    <name type="synonym">Phalaena plantaginis</name>
    <dbReference type="NCBI Taxonomy" id="874455"/>
    <lineage>
        <taxon>Eukaryota</taxon>
        <taxon>Metazoa</taxon>
        <taxon>Ecdysozoa</taxon>
        <taxon>Arthropoda</taxon>
        <taxon>Hexapoda</taxon>
        <taxon>Insecta</taxon>
        <taxon>Pterygota</taxon>
        <taxon>Neoptera</taxon>
        <taxon>Endopterygota</taxon>
        <taxon>Lepidoptera</taxon>
        <taxon>Glossata</taxon>
        <taxon>Ditrysia</taxon>
        <taxon>Noctuoidea</taxon>
        <taxon>Erebidae</taxon>
        <taxon>Arctiinae</taxon>
        <taxon>Arctia</taxon>
    </lineage>
</organism>
<feature type="chain" id="PRO_5036434220" evidence="3">
    <location>
        <begin position="18"/>
        <end position="247"/>
    </location>
</feature>
<protein>
    <submittedName>
        <fullName evidence="4">Uncharacterized protein</fullName>
    </submittedName>
</protein>
<dbReference type="EMBL" id="CADEBD010000278">
    <property type="protein sequence ID" value="CAB3227475.1"/>
    <property type="molecule type" value="Genomic_DNA"/>
</dbReference>
<dbReference type="PROSITE" id="PS51155">
    <property type="entry name" value="CHIT_BIND_RR_2"/>
    <property type="match status" value="1"/>
</dbReference>
<dbReference type="EMBL" id="CADEBC010000490">
    <property type="protein sequence ID" value="CAB3237472.1"/>
    <property type="molecule type" value="Genomic_DNA"/>
</dbReference>
<accession>A0A8S0Z4Q7</accession>